<dbReference type="Gene3D" id="1.10.287.3510">
    <property type="match status" value="1"/>
</dbReference>
<comment type="similarity">
    <text evidence="2">Belongs to the complex I subunit 4L family.</text>
</comment>
<proteinExistence type="inferred from homology"/>
<keyword evidence="8" id="KW-0560">Oxidoreductase</keyword>
<keyword evidence="4 7" id="KW-0812">Transmembrane</keyword>
<dbReference type="GO" id="GO:0030964">
    <property type="term" value="C:NADH dehydrogenase complex"/>
    <property type="evidence" value="ECO:0007669"/>
    <property type="project" value="TreeGrafter"/>
</dbReference>
<dbReference type="GO" id="GO:0042773">
    <property type="term" value="P:ATP synthesis coupled electron transport"/>
    <property type="evidence" value="ECO:0007669"/>
    <property type="project" value="InterPro"/>
</dbReference>
<evidence type="ECO:0000256" key="2">
    <source>
        <dbReference type="ARBA" id="ARBA00010519"/>
    </source>
</evidence>
<evidence type="ECO:0000256" key="1">
    <source>
        <dbReference type="ARBA" id="ARBA00004141"/>
    </source>
</evidence>
<keyword evidence="5 7" id="KW-1133">Transmembrane helix</keyword>
<organism evidence="8 9">
    <name type="scientific">Candidatus Acidifodinimicrobium mancum</name>
    <dbReference type="NCBI Taxonomy" id="2898728"/>
    <lineage>
        <taxon>Archaea</taxon>
        <taxon>Candidatus Parvarchaeota</taxon>
        <taxon>Candidatus Acidifodinimicrobiaceae</taxon>
        <taxon>Candidatus Acidifodinimicrobium</taxon>
    </lineage>
</organism>
<feature type="transmembrane region" description="Helical" evidence="7">
    <location>
        <begin position="6"/>
        <end position="24"/>
    </location>
</feature>
<dbReference type="PANTHER" id="PTHR11434:SF16">
    <property type="entry name" value="NADH-UBIQUINONE OXIDOREDUCTASE CHAIN 4L"/>
    <property type="match status" value="1"/>
</dbReference>
<evidence type="ECO:0000256" key="6">
    <source>
        <dbReference type="ARBA" id="ARBA00023136"/>
    </source>
</evidence>
<dbReference type="InterPro" id="IPR039428">
    <property type="entry name" value="NUOK/Mnh_C1-like"/>
</dbReference>
<dbReference type="EMBL" id="JADFAR010000016">
    <property type="protein sequence ID" value="MBE5728500.1"/>
    <property type="molecule type" value="Genomic_DNA"/>
</dbReference>
<accession>A0A8T3UVH8</accession>
<dbReference type="Proteomes" id="UP000718571">
    <property type="component" value="Unassembled WGS sequence"/>
</dbReference>
<name>A0A8T3UVH8_9ARCH</name>
<dbReference type="NCBIfam" id="NF004320">
    <property type="entry name" value="PRK05715.1-2"/>
    <property type="match status" value="1"/>
</dbReference>
<reference evidence="8 9" key="1">
    <citation type="submission" date="2020-09" db="EMBL/GenBank/DDBJ databases">
        <title>Genomic characterization of a novel Parvarchaeota family in acid mine drainage sediments.</title>
        <authorList>
            <person name="Luo Z.-H."/>
        </authorList>
    </citation>
    <scope>NUCLEOTIDE SEQUENCE [LARGE SCALE GENOMIC DNA]</scope>
    <source>
        <strain evidence="8">MAS1_bins.189</strain>
    </source>
</reference>
<feature type="transmembrane region" description="Helical" evidence="7">
    <location>
        <begin position="59"/>
        <end position="83"/>
    </location>
</feature>
<evidence type="ECO:0000256" key="3">
    <source>
        <dbReference type="ARBA" id="ARBA00022448"/>
    </source>
</evidence>
<evidence type="ECO:0000256" key="7">
    <source>
        <dbReference type="SAM" id="Phobius"/>
    </source>
</evidence>
<evidence type="ECO:0000256" key="4">
    <source>
        <dbReference type="ARBA" id="ARBA00022692"/>
    </source>
</evidence>
<gene>
    <name evidence="8" type="primary">nuoK</name>
    <name evidence="8" type="ORF">IHE51_01425</name>
</gene>
<dbReference type="Pfam" id="PF00420">
    <property type="entry name" value="Oxidored_q2"/>
    <property type="match status" value="1"/>
</dbReference>
<comment type="subcellular location">
    <subcellularLocation>
        <location evidence="1">Membrane</location>
        <topology evidence="1">Multi-pass membrane protein</topology>
    </subcellularLocation>
</comment>
<comment type="caution">
    <text evidence="8">The sequence shown here is derived from an EMBL/GenBank/DDBJ whole genome shotgun (WGS) entry which is preliminary data.</text>
</comment>
<evidence type="ECO:0000256" key="5">
    <source>
        <dbReference type="ARBA" id="ARBA00022989"/>
    </source>
</evidence>
<dbReference type="HAMAP" id="MF_01456">
    <property type="entry name" value="NDH1_NuoK"/>
    <property type="match status" value="1"/>
</dbReference>
<evidence type="ECO:0000313" key="8">
    <source>
        <dbReference type="EMBL" id="MBE5728500.1"/>
    </source>
</evidence>
<sequence>MIPYEYIFYLTSILFVIAIFGILMRKNLINFIISIEIIINAALINFAAGSYYFGYLNGVSYALLILVIAVFEAAVAIALVIFYHRITNSLDMSSLKEYRG</sequence>
<keyword evidence="6 7" id="KW-0472">Membrane</keyword>
<evidence type="ECO:0000313" key="9">
    <source>
        <dbReference type="Proteomes" id="UP000718571"/>
    </source>
</evidence>
<dbReference type="EC" id="1.6.5.11" evidence="8"/>
<feature type="transmembrane region" description="Helical" evidence="7">
    <location>
        <begin position="31"/>
        <end position="53"/>
    </location>
</feature>
<dbReference type="InterPro" id="IPR001133">
    <property type="entry name" value="NADH_UbQ_OxRdtase_chain4L/K"/>
</dbReference>
<dbReference type="AlphaFoldDB" id="A0A8T3UVH8"/>
<protein>
    <submittedName>
        <fullName evidence="8">NADH-quinone oxidoreductase subunit NuoK</fullName>
        <ecNumber evidence="8">1.6.5.11</ecNumber>
    </submittedName>
</protein>
<dbReference type="GO" id="GO:0016651">
    <property type="term" value="F:oxidoreductase activity, acting on NAD(P)H"/>
    <property type="evidence" value="ECO:0007669"/>
    <property type="project" value="InterPro"/>
</dbReference>
<dbReference type="PANTHER" id="PTHR11434">
    <property type="entry name" value="NADH-UBIQUINONE OXIDOREDUCTASE SUBUNIT ND4L"/>
    <property type="match status" value="1"/>
</dbReference>
<keyword evidence="3" id="KW-0813">Transport</keyword>